<evidence type="ECO:0000313" key="2">
    <source>
        <dbReference type="EMBL" id="ORZ28452.1"/>
    </source>
</evidence>
<comment type="caution">
    <text evidence="2">The sequence shown here is derived from an EMBL/GenBank/DDBJ whole genome shotgun (WGS) entry which is preliminary data.</text>
</comment>
<dbReference type="InParanoid" id="A0A1Y2H5X5"/>
<dbReference type="RefSeq" id="XP_021886137.1">
    <property type="nucleotide sequence ID" value="XM_022029634.1"/>
</dbReference>
<dbReference type="PROSITE" id="PS00018">
    <property type="entry name" value="EF_HAND_1"/>
    <property type="match status" value="1"/>
</dbReference>
<dbReference type="OrthoDB" id="529205at2759"/>
<proteinExistence type="predicted"/>
<reference evidence="2 3" key="1">
    <citation type="submission" date="2016-07" db="EMBL/GenBank/DDBJ databases">
        <title>Pervasive Adenine N6-methylation of Active Genes in Fungi.</title>
        <authorList>
            <consortium name="DOE Joint Genome Institute"/>
            <person name="Mondo S.J."/>
            <person name="Dannebaum R.O."/>
            <person name="Kuo R.C."/>
            <person name="Labutti K."/>
            <person name="Haridas S."/>
            <person name="Kuo A."/>
            <person name="Salamov A."/>
            <person name="Ahrendt S.R."/>
            <person name="Lipzen A."/>
            <person name="Sullivan W."/>
            <person name="Andreopoulos W.B."/>
            <person name="Clum A."/>
            <person name="Lindquist E."/>
            <person name="Daum C."/>
            <person name="Ramamoorthy G.K."/>
            <person name="Gryganskyi A."/>
            <person name="Culley D."/>
            <person name="Magnuson J.K."/>
            <person name="James T.Y."/>
            <person name="O'Malley M.A."/>
            <person name="Stajich J.E."/>
            <person name="Spatafora J.W."/>
            <person name="Visel A."/>
            <person name="Grigoriev I.V."/>
        </authorList>
    </citation>
    <scope>NUCLEOTIDE SEQUENCE [LARGE SCALE GENOMIC DNA]</scope>
    <source>
        <strain evidence="2 3">NRRL 3116</strain>
    </source>
</reference>
<dbReference type="Proteomes" id="UP000193648">
    <property type="component" value="Unassembled WGS sequence"/>
</dbReference>
<gene>
    <name evidence="2" type="ORF">BCR41DRAFT_418523</name>
</gene>
<dbReference type="AlphaFoldDB" id="A0A1Y2H5X5"/>
<protein>
    <submittedName>
        <fullName evidence="2">Uncharacterized protein</fullName>
    </submittedName>
</protein>
<evidence type="ECO:0000256" key="1">
    <source>
        <dbReference type="SAM" id="MobiDB-lite"/>
    </source>
</evidence>
<dbReference type="EMBL" id="MCFF01000002">
    <property type="protein sequence ID" value="ORZ28452.1"/>
    <property type="molecule type" value="Genomic_DNA"/>
</dbReference>
<name>A0A1Y2H5X5_9FUNG</name>
<keyword evidence="3" id="KW-1185">Reference proteome</keyword>
<accession>A0A1Y2H5X5</accession>
<dbReference type="InterPro" id="IPR018247">
    <property type="entry name" value="EF_Hand_1_Ca_BS"/>
</dbReference>
<dbReference type="Gene3D" id="1.20.120.20">
    <property type="entry name" value="Apolipoprotein"/>
    <property type="match status" value="1"/>
</dbReference>
<feature type="region of interest" description="Disordered" evidence="1">
    <location>
        <begin position="50"/>
        <end position="69"/>
    </location>
</feature>
<organism evidence="2 3">
    <name type="scientific">Lobosporangium transversale</name>
    <dbReference type="NCBI Taxonomy" id="64571"/>
    <lineage>
        <taxon>Eukaryota</taxon>
        <taxon>Fungi</taxon>
        <taxon>Fungi incertae sedis</taxon>
        <taxon>Mucoromycota</taxon>
        <taxon>Mortierellomycotina</taxon>
        <taxon>Mortierellomycetes</taxon>
        <taxon>Mortierellales</taxon>
        <taxon>Mortierellaceae</taxon>
        <taxon>Lobosporangium</taxon>
    </lineage>
</organism>
<sequence>MSLLRIAAARSLRLVQPHHRATPITAATPQWHRAFSSTPQIFRKDPIKSAPGWAPENATESEAEVKADREPIPKDLLEFQKETIEIIVENDKDGASEIKQIADDFFKRLEKLGEKIGVKLEVKDKTSRELGEMIEKLEVKLKLKRVDTSSNHHITDDDLHRRLEKLEEELSQKLGKDMNGKSEVIIEKLAYRAEEAGAALGNVAGTVKGRVDRAEDRIEDAGESVVDGVKAGAHKVSNFVKESLDSVKKTVGINGQNTAEKIKKKSKDVDDRVDSDRGA</sequence>
<dbReference type="GeneID" id="33571477"/>
<evidence type="ECO:0000313" key="3">
    <source>
        <dbReference type="Proteomes" id="UP000193648"/>
    </source>
</evidence>